<dbReference type="PANTHER" id="PTHR20516:SF1">
    <property type="entry name" value="TRANSMEMBRANE PROTEIN 235"/>
    <property type="match status" value="1"/>
</dbReference>
<keyword evidence="2 6" id="KW-0812">Transmembrane</keyword>
<feature type="compositionally biased region" description="Low complexity" evidence="5">
    <location>
        <begin position="134"/>
        <end position="148"/>
    </location>
</feature>
<protein>
    <submittedName>
        <fullName evidence="8">Transmembrane protein 235</fullName>
    </submittedName>
</protein>
<evidence type="ECO:0000256" key="4">
    <source>
        <dbReference type="ARBA" id="ARBA00023136"/>
    </source>
</evidence>
<name>A0ABM1KFI7_GEKJA</name>
<dbReference type="Gene3D" id="1.20.140.150">
    <property type="match status" value="1"/>
</dbReference>
<dbReference type="PANTHER" id="PTHR20516">
    <property type="entry name" value="TRANSMEMBRANE PROTEIN 114/235 FAMILY MEMBER"/>
    <property type="match status" value="1"/>
</dbReference>
<feature type="region of interest" description="Disordered" evidence="5">
    <location>
        <begin position="125"/>
        <end position="148"/>
    </location>
</feature>
<evidence type="ECO:0000313" key="7">
    <source>
        <dbReference type="Proteomes" id="UP000694871"/>
    </source>
</evidence>
<accession>A0ABM1KFI7</accession>
<dbReference type="Pfam" id="PF13903">
    <property type="entry name" value="Claudin_2"/>
    <property type="match status" value="1"/>
</dbReference>
<organism evidence="7 8">
    <name type="scientific">Gekko japonicus</name>
    <name type="common">Schlegel's Japanese gecko</name>
    <dbReference type="NCBI Taxonomy" id="146911"/>
    <lineage>
        <taxon>Eukaryota</taxon>
        <taxon>Metazoa</taxon>
        <taxon>Chordata</taxon>
        <taxon>Craniata</taxon>
        <taxon>Vertebrata</taxon>
        <taxon>Euteleostomi</taxon>
        <taxon>Lepidosauria</taxon>
        <taxon>Squamata</taxon>
        <taxon>Bifurcata</taxon>
        <taxon>Gekkota</taxon>
        <taxon>Gekkonidae</taxon>
        <taxon>Gekkoninae</taxon>
        <taxon>Gekko</taxon>
    </lineage>
</organism>
<evidence type="ECO:0000256" key="3">
    <source>
        <dbReference type="ARBA" id="ARBA00022989"/>
    </source>
</evidence>
<dbReference type="Proteomes" id="UP000694871">
    <property type="component" value="Unplaced"/>
</dbReference>
<evidence type="ECO:0000256" key="2">
    <source>
        <dbReference type="ARBA" id="ARBA00022692"/>
    </source>
</evidence>
<dbReference type="InterPro" id="IPR004031">
    <property type="entry name" value="PMP22/EMP/MP20/Claudin"/>
</dbReference>
<dbReference type="InterPro" id="IPR039951">
    <property type="entry name" value="TMEM114/TMEM235"/>
</dbReference>
<dbReference type="RefSeq" id="XP_015272474.1">
    <property type="nucleotide sequence ID" value="XM_015416988.1"/>
</dbReference>
<keyword evidence="3 6" id="KW-1133">Transmembrane helix</keyword>
<sequence length="382" mass="41849">MKVNEADEDQRIKEVVEKLLQTLVHQMQQFEKRTQRSIQEPEKRTLKNIQSIQRNIQEYEDFRSRRSPWQTRFPGGPGDACQSLQLGGAPVSQSRTAKALRLLPAAAASPPGPAGLGPRTQGWLAGRGGRRPGPGRASPRVRLQQQQRPRLQEAAGAVAGGSRRLGMVPGGGSPGALCLGAALSGILSFVFLAVALGTDYWYLIRVELAGRNGSAWEAEQLSSHSGLWRLCEGRNACTPLIDPFGTESWQVPSSLQYLIYMHRAFAVLLPLSLILLVFIWICGIISSLARSSRFLLFTGCYFLQGALLTLAGTTIYICYSRAAFTETVQMFDRQRFEHVRIAFGWSLALAWLSFGTEVLAGILLLLAAWGLGLAPDPCSVVI</sequence>
<dbReference type="GeneID" id="107115307"/>
<keyword evidence="7" id="KW-1185">Reference proteome</keyword>
<feature type="transmembrane region" description="Helical" evidence="6">
    <location>
        <begin position="294"/>
        <end position="319"/>
    </location>
</feature>
<proteinExistence type="predicted"/>
<evidence type="ECO:0000256" key="5">
    <source>
        <dbReference type="SAM" id="MobiDB-lite"/>
    </source>
</evidence>
<evidence type="ECO:0000313" key="8">
    <source>
        <dbReference type="RefSeq" id="XP_015272474.1"/>
    </source>
</evidence>
<reference evidence="8" key="1">
    <citation type="submission" date="2025-08" db="UniProtKB">
        <authorList>
            <consortium name="RefSeq"/>
        </authorList>
    </citation>
    <scope>IDENTIFICATION</scope>
</reference>
<gene>
    <name evidence="8" type="primary">TMEM235</name>
</gene>
<keyword evidence="4 6" id="KW-0472">Membrane</keyword>
<feature type="transmembrane region" description="Helical" evidence="6">
    <location>
        <begin position="179"/>
        <end position="202"/>
    </location>
</feature>
<comment type="subcellular location">
    <subcellularLocation>
        <location evidence="1">Membrane</location>
        <topology evidence="1">Multi-pass membrane protein</topology>
    </subcellularLocation>
</comment>
<evidence type="ECO:0000256" key="6">
    <source>
        <dbReference type="SAM" id="Phobius"/>
    </source>
</evidence>
<evidence type="ECO:0000256" key="1">
    <source>
        <dbReference type="ARBA" id="ARBA00004141"/>
    </source>
</evidence>
<feature type="transmembrane region" description="Helical" evidence="6">
    <location>
        <begin position="340"/>
        <end position="369"/>
    </location>
</feature>
<feature type="transmembrane region" description="Helical" evidence="6">
    <location>
        <begin position="264"/>
        <end position="288"/>
    </location>
</feature>